<dbReference type="PANTHER" id="PTHR15512">
    <property type="entry name" value="TERF1-INTERACTING NUCLEAR FACTOR 2"/>
    <property type="match status" value="1"/>
</dbReference>
<dbReference type="InterPro" id="IPR029400">
    <property type="entry name" value="TINF2_N"/>
</dbReference>
<dbReference type="InterPro" id="IPR039098">
    <property type="entry name" value="TINF2"/>
</dbReference>
<keyword evidence="4" id="KW-1185">Reference proteome</keyword>
<organism evidence="3 4">
    <name type="scientific">Crotalus adamanteus</name>
    <name type="common">Eastern diamondback rattlesnake</name>
    <dbReference type="NCBI Taxonomy" id="8729"/>
    <lineage>
        <taxon>Eukaryota</taxon>
        <taxon>Metazoa</taxon>
        <taxon>Chordata</taxon>
        <taxon>Craniata</taxon>
        <taxon>Vertebrata</taxon>
        <taxon>Euteleostomi</taxon>
        <taxon>Lepidosauria</taxon>
        <taxon>Squamata</taxon>
        <taxon>Bifurcata</taxon>
        <taxon>Unidentata</taxon>
        <taxon>Episquamata</taxon>
        <taxon>Toxicofera</taxon>
        <taxon>Serpentes</taxon>
        <taxon>Colubroidea</taxon>
        <taxon>Viperidae</taxon>
        <taxon>Crotalinae</taxon>
        <taxon>Crotalus</taxon>
    </lineage>
</organism>
<feature type="region of interest" description="Disordered" evidence="1">
    <location>
        <begin position="209"/>
        <end position="312"/>
    </location>
</feature>
<evidence type="ECO:0000256" key="1">
    <source>
        <dbReference type="SAM" id="MobiDB-lite"/>
    </source>
</evidence>
<protein>
    <submittedName>
        <fullName evidence="3">TERF1-interacting nuclear factor 2</fullName>
    </submittedName>
</protein>
<evidence type="ECO:0000259" key="2">
    <source>
        <dbReference type="Pfam" id="PF14973"/>
    </source>
</evidence>
<evidence type="ECO:0000313" key="3">
    <source>
        <dbReference type="EMBL" id="KAK9398272.1"/>
    </source>
</evidence>
<dbReference type="EMBL" id="JAOTOJ010000008">
    <property type="protein sequence ID" value="KAK9398272.1"/>
    <property type="molecule type" value="Genomic_DNA"/>
</dbReference>
<reference evidence="3 4" key="1">
    <citation type="journal article" date="2024" name="Proc. Natl. Acad. Sci. U.S.A.">
        <title>The genetic regulatory architecture and epigenomic basis for age-related changes in rattlesnake venom.</title>
        <authorList>
            <person name="Hogan M.P."/>
            <person name="Holding M.L."/>
            <person name="Nystrom G.S."/>
            <person name="Colston T.J."/>
            <person name="Bartlett D.A."/>
            <person name="Mason A.J."/>
            <person name="Ellsworth S.A."/>
            <person name="Rautsaw R.M."/>
            <person name="Lawrence K.C."/>
            <person name="Strickland J.L."/>
            <person name="He B."/>
            <person name="Fraser P."/>
            <person name="Margres M.J."/>
            <person name="Gilbert D.M."/>
            <person name="Gibbs H.L."/>
            <person name="Parkinson C.L."/>
            <person name="Rokyta D.R."/>
        </authorList>
    </citation>
    <scope>NUCLEOTIDE SEQUENCE [LARGE SCALE GENOMIC DNA]</scope>
    <source>
        <strain evidence="3">DRR0105</strain>
    </source>
</reference>
<dbReference type="PANTHER" id="PTHR15512:SF0">
    <property type="entry name" value="TERF1-INTERACTING NUCLEAR FACTOR 2"/>
    <property type="match status" value="1"/>
</dbReference>
<dbReference type="Proteomes" id="UP001474421">
    <property type="component" value="Unassembled WGS sequence"/>
</dbReference>
<feature type="domain" description="TERF1-interacting nuclear factor 2 N-terminal" evidence="2">
    <location>
        <begin position="26"/>
        <end position="176"/>
    </location>
</feature>
<dbReference type="GO" id="GO:0016233">
    <property type="term" value="P:telomere capping"/>
    <property type="evidence" value="ECO:0007669"/>
    <property type="project" value="InterPro"/>
</dbReference>
<dbReference type="GO" id="GO:0042162">
    <property type="term" value="F:telomeric DNA binding"/>
    <property type="evidence" value="ECO:0007669"/>
    <property type="project" value="TreeGrafter"/>
</dbReference>
<dbReference type="Pfam" id="PF14973">
    <property type="entry name" value="TINF2_N"/>
    <property type="match status" value="1"/>
</dbReference>
<proteinExistence type="predicted"/>
<dbReference type="GO" id="GO:0070187">
    <property type="term" value="C:shelterin complex"/>
    <property type="evidence" value="ECO:0007669"/>
    <property type="project" value="InterPro"/>
</dbReference>
<gene>
    <name evidence="3" type="ORF">NXF25_021633</name>
</gene>
<dbReference type="GO" id="GO:1904356">
    <property type="term" value="P:regulation of telomere maintenance via telomere lengthening"/>
    <property type="evidence" value="ECO:0007669"/>
    <property type="project" value="TreeGrafter"/>
</dbReference>
<feature type="compositionally biased region" description="Basic and acidic residues" evidence="1">
    <location>
        <begin position="245"/>
        <end position="261"/>
    </location>
</feature>
<sequence length="312" mass="35084">MGDERAAEEVAAKAAVSLRVVAAAAWHVVRGRRFSDFPRVLTFLESVAEAAPELVPFQHLAKLRLGLQAKIVMNLLQDDQPPGKIYDAVDSYFPENETPPSHTKATAEDLKMVRTAQENFRILVLRLLSDCIKREIYVQEYLETDYGEAFVKVVEELFCNYLCQLEHILPEPKFQQLLEAASLQTPHQLPQPSMTILNQYFTAVGYQPAGCAEPPSTPPHLSSTPRQSEDEDPPSPPLTPQPGRSRREDSPICLSERELHRLSSINSETAEDLVPDSESERTTSPLKGEYQTTRHRTLIPTFQEHLRDSSSP</sequence>
<evidence type="ECO:0000313" key="4">
    <source>
        <dbReference type="Proteomes" id="UP001474421"/>
    </source>
</evidence>
<accession>A0AAW1B8M0</accession>
<comment type="caution">
    <text evidence="3">The sequence shown here is derived from an EMBL/GenBank/DDBJ whole genome shotgun (WGS) entry which is preliminary data.</text>
</comment>
<name>A0AAW1B8M0_CROAD</name>
<dbReference type="AlphaFoldDB" id="A0AAW1B8M0"/>